<feature type="chain" id="PRO_5043522779" evidence="2">
    <location>
        <begin position="20"/>
        <end position="152"/>
    </location>
</feature>
<evidence type="ECO:0000256" key="1">
    <source>
        <dbReference type="SAM" id="MobiDB-lite"/>
    </source>
</evidence>
<gene>
    <name evidence="3" type="ORF">HKI87_06g44860</name>
</gene>
<proteinExistence type="predicted"/>
<reference evidence="3 4" key="1">
    <citation type="submission" date="2024-03" db="EMBL/GenBank/DDBJ databases">
        <title>Complete genome sequence of the green alga Chloropicon roscoffensis RCC1871.</title>
        <authorList>
            <person name="Lemieux C."/>
            <person name="Pombert J.-F."/>
            <person name="Otis C."/>
            <person name="Turmel M."/>
        </authorList>
    </citation>
    <scope>NUCLEOTIDE SEQUENCE [LARGE SCALE GENOMIC DNA]</scope>
    <source>
        <strain evidence="3 4">RCC1871</strain>
    </source>
</reference>
<evidence type="ECO:0000313" key="3">
    <source>
        <dbReference type="EMBL" id="WZN62941.1"/>
    </source>
</evidence>
<evidence type="ECO:0000256" key="2">
    <source>
        <dbReference type="SAM" id="SignalP"/>
    </source>
</evidence>
<protein>
    <submittedName>
        <fullName evidence="3">Uncharacterized protein</fullName>
    </submittedName>
</protein>
<accession>A0AAX4PAW6</accession>
<keyword evidence="4" id="KW-1185">Reference proteome</keyword>
<dbReference type="Proteomes" id="UP001472866">
    <property type="component" value="Chromosome 06"/>
</dbReference>
<feature type="region of interest" description="Disordered" evidence="1">
    <location>
        <begin position="86"/>
        <end position="118"/>
    </location>
</feature>
<dbReference type="AlphaFoldDB" id="A0AAX4PAW6"/>
<evidence type="ECO:0000313" key="4">
    <source>
        <dbReference type="Proteomes" id="UP001472866"/>
    </source>
</evidence>
<feature type="signal peptide" evidence="2">
    <location>
        <begin position="1"/>
        <end position="19"/>
    </location>
</feature>
<name>A0AAX4PAW6_9CHLO</name>
<organism evidence="3 4">
    <name type="scientific">Chloropicon roscoffensis</name>
    <dbReference type="NCBI Taxonomy" id="1461544"/>
    <lineage>
        <taxon>Eukaryota</taxon>
        <taxon>Viridiplantae</taxon>
        <taxon>Chlorophyta</taxon>
        <taxon>Chloropicophyceae</taxon>
        <taxon>Chloropicales</taxon>
        <taxon>Chloropicaceae</taxon>
        <taxon>Chloropicon</taxon>
    </lineage>
</organism>
<keyword evidence="2" id="KW-0732">Signal</keyword>
<dbReference type="EMBL" id="CP151506">
    <property type="protein sequence ID" value="WZN62941.1"/>
    <property type="molecule type" value="Genomic_DNA"/>
</dbReference>
<sequence length="152" mass="16443">MVLALFIITIIVLACVFWSQPTTLIDWNDFDWSDADKRRSLLSAHPTGRRLLDNAGGVGVDPPCRGSAKSACIPAMPAVGTSVDSIGGGRRLLQEGEDDAETVPTDALPQDEQVDDDDDARAENIARFRADPLGYDGPWIQEVMSPSVARHP</sequence>